<organism evidence="2 3">
    <name type="scientific">Candidatus Taylorbacteria bacterium CG10_big_fil_rev_8_21_14_0_10_41_48</name>
    <dbReference type="NCBI Taxonomy" id="1975024"/>
    <lineage>
        <taxon>Bacteria</taxon>
        <taxon>Candidatus Tayloriibacteriota</taxon>
    </lineage>
</organism>
<feature type="transmembrane region" description="Helical" evidence="1">
    <location>
        <begin position="6"/>
        <end position="32"/>
    </location>
</feature>
<keyword evidence="1" id="KW-1133">Transmembrane helix</keyword>
<proteinExistence type="predicted"/>
<evidence type="ECO:0000313" key="2">
    <source>
        <dbReference type="EMBL" id="PJE74317.1"/>
    </source>
</evidence>
<accession>A0A2M8LCH3</accession>
<keyword evidence="1" id="KW-0472">Membrane</keyword>
<gene>
    <name evidence="2" type="ORF">COV01_02360</name>
</gene>
<feature type="transmembrane region" description="Helical" evidence="1">
    <location>
        <begin position="76"/>
        <end position="95"/>
    </location>
</feature>
<evidence type="ECO:0000256" key="1">
    <source>
        <dbReference type="SAM" id="Phobius"/>
    </source>
</evidence>
<name>A0A2M8LCH3_9BACT</name>
<evidence type="ECO:0000313" key="3">
    <source>
        <dbReference type="Proteomes" id="UP000228700"/>
    </source>
</evidence>
<feature type="transmembrane region" description="Helical" evidence="1">
    <location>
        <begin position="110"/>
        <end position="135"/>
    </location>
</feature>
<reference evidence="3" key="1">
    <citation type="submission" date="2017-09" db="EMBL/GenBank/DDBJ databases">
        <title>Depth-based differentiation of microbial function through sediment-hosted aquifers and enrichment of novel symbionts in the deep terrestrial subsurface.</title>
        <authorList>
            <person name="Probst A.J."/>
            <person name="Ladd B."/>
            <person name="Jarett J.K."/>
            <person name="Geller-Mcgrath D.E."/>
            <person name="Sieber C.M.K."/>
            <person name="Emerson J.B."/>
            <person name="Anantharaman K."/>
            <person name="Thomas B.C."/>
            <person name="Malmstrom R."/>
            <person name="Stieglmeier M."/>
            <person name="Klingl A."/>
            <person name="Woyke T."/>
            <person name="Ryan C.M."/>
            <person name="Banfield J.F."/>
        </authorList>
    </citation>
    <scope>NUCLEOTIDE SEQUENCE [LARGE SCALE GENOMIC DNA]</scope>
</reference>
<dbReference type="AlphaFoldDB" id="A0A2M8LCH3"/>
<dbReference type="Proteomes" id="UP000228700">
    <property type="component" value="Unassembled WGS sequence"/>
</dbReference>
<protein>
    <submittedName>
        <fullName evidence="2">Uncharacterized protein</fullName>
    </submittedName>
</protein>
<sequence length="147" mass="17342">MFDWVIYPSVIYHCGVLWGGLVMTVLSFLLCFMTMKFYDWSKTDWLGIEAVKSFRDEDKTDIYARLIGWAMRHGDFFTMIFLSIKFDPFIVTAYMRKGVSQYNGMNRRDWMIFVGSLMFGNLYWTLAVFSGISAFEWIWQGIKHLVG</sequence>
<comment type="caution">
    <text evidence="2">The sequence shown here is derived from an EMBL/GenBank/DDBJ whole genome shotgun (WGS) entry which is preliminary data.</text>
</comment>
<dbReference type="EMBL" id="PFEQ01000009">
    <property type="protein sequence ID" value="PJE74317.1"/>
    <property type="molecule type" value="Genomic_DNA"/>
</dbReference>
<keyword evidence="1" id="KW-0812">Transmembrane</keyword>